<dbReference type="GO" id="GO:0003714">
    <property type="term" value="F:transcription corepressor activity"/>
    <property type="evidence" value="ECO:0007669"/>
    <property type="project" value="InterPro"/>
</dbReference>
<protein>
    <submittedName>
        <fullName evidence="1">Uncharacterized protein</fullName>
    </submittedName>
</protein>
<accession>A0A5N5FL47</accession>
<organism evidence="1 2">
    <name type="scientific">Pyrus ussuriensis x Pyrus communis</name>
    <dbReference type="NCBI Taxonomy" id="2448454"/>
    <lineage>
        <taxon>Eukaryota</taxon>
        <taxon>Viridiplantae</taxon>
        <taxon>Streptophyta</taxon>
        <taxon>Embryophyta</taxon>
        <taxon>Tracheophyta</taxon>
        <taxon>Spermatophyta</taxon>
        <taxon>Magnoliopsida</taxon>
        <taxon>eudicotyledons</taxon>
        <taxon>Gunneridae</taxon>
        <taxon>Pentapetalae</taxon>
        <taxon>rosids</taxon>
        <taxon>fabids</taxon>
        <taxon>Rosales</taxon>
        <taxon>Rosaceae</taxon>
        <taxon>Amygdaloideae</taxon>
        <taxon>Maleae</taxon>
        <taxon>Pyrus</taxon>
    </lineage>
</organism>
<dbReference type="Proteomes" id="UP000327157">
    <property type="component" value="Chromosome 10"/>
</dbReference>
<evidence type="ECO:0000313" key="1">
    <source>
        <dbReference type="EMBL" id="KAB2603577.1"/>
    </source>
</evidence>
<dbReference type="GO" id="GO:0006351">
    <property type="term" value="P:DNA-templated transcription"/>
    <property type="evidence" value="ECO:0007669"/>
    <property type="project" value="InterPro"/>
</dbReference>
<reference evidence="1 2" key="3">
    <citation type="submission" date="2019-11" db="EMBL/GenBank/DDBJ databases">
        <title>A de novo genome assembly of a pear dwarfing rootstock.</title>
        <authorList>
            <person name="Wang F."/>
            <person name="Wang J."/>
            <person name="Li S."/>
            <person name="Zhang Y."/>
            <person name="Fang M."/>
            <person name="Ma L."/>
            <person name="Zhao Y."/>
            <person name="Jiang S."/>
        </authorList>
    </citation>
    <scope>NUCLEOTIDE SEQUENCE [LARGE SCALE GENOMIC DNA]</scope>
    <source>
        <strain evidence="1">S2</strain>
        <tissue evidence="1">Leaf</tissue>
    </source>
</reference>
<reference evidence="2" key="2">
    <citation type="submission" date="2019-10" db="EMBL/GenBank/DDBJ databases">
        <title>A de novo genome assembly of a pear dwarfing rootstock.</title>
        <authorList>
            <person name="Wang F."/>
            <person name="Wang J."/>
            <person name="Li S."/>
            <person name="Zhang Y."/>
            <person name="Fang M."/>
            <person name="Ma L."/>
            <person name="Zhao Y."/>
            <person name="Jiang S."/>
        </authorList>
    </citation>
    <scope>NUCLEOTIDE SEQUENCE [LARGE SCALE GENOMIC DNA]</scope>
</reference>
<dbReference type="Pfam" id="PF12070">
    <property type="entry name" value="SCAI"/>
    <property type="match status" value="1"/>
</dbReference>
<dbReference type="InterPro" id="IPR022709">
    <property type="entry name" value="SCAI"/>
</dbReference>
<keyword evidence="2" id="KW-1185">Reference proteome</keyword>
<dbReference type="AlphaFoldDB" id="A0A5N5FL47"/>
<dbReference type="EMBL" id="SMOL01000695">
    <property type="protein sequence ID" value="KAB2603577.1"/>
    <property type="molecule type" value="Genomic_DNA"/>
</dbReference>
<evidence type="ECO:0000313" key="2">
    <source>
        <dbReference type="Proteomes" id="UP000327157"/>
    </source>
</evidence>
<proteinExistence type="predicted"/>
<dbReference type="OrthoDB" id="10509853at2759"/>
<comment type="caution">
    <text evidence="1">The sequence shown here is derived from an EMBL/GenBank/DDBJ whole genome shotgun (WGS) entry which is preliminary data.</text>
</comment>
<reference evidence="1 2" key="1">
    <citation type="submission" date="2019-09" db="EMBL/GenBank/DDBJ databases">
        <authorList>
            <person name="Ou C."/>
        </authorList>
    </citation>
    <scope>NUCLEOTIDE SEQUENCE [LARGE SCALE GENOMIC DNA]</scope>
    <source>
        <strain evidence="1">S2</strain>
        <tissue evidence="1">Leaf</tissue>
    </source>
</reference>
<sequence>MGNTIDIDMGHQKFLRGTKIVLVAADSVGYAAHSNQAILRGYSKQRVLKEGMFEDLSLAKKQLRFVLRFLMVCLLLNRREMVWQLLNQLKVLVDECKRTFQLTLMYFCAAMGNENGSSYPKELPPNFDISGTEKFIRAKYEGKLWVVKNAKQPVPLLILICEGARAFPQTDIVLLDERWYRWTMRWR</sequence>
<name>A0A5N5FL47_9ROSA</name>
<dbReference type="PANTHER" id="PTHR21243">
    <property type="entry name" value="PROTEIN SCAI"/>
    <property type="match status" value="1"/>
</dbReference>
<gene>
    <name evidence="1" type="ORF">D8674_004582</name>
</gene>